<evidence type="ECO:0000256" key="7">
    <source>
        <dbReference type="ARBA" id="ARBA00038897"/>
    </source>
</evidence>
<reference evidence="9 10" key="1">
    <citation type="submission" date="2021-01" db="EMBL/GenBank/DDBJ databases">
        <title>Sequencing the genomes of 1000 actinobacteria strains.</title>
        <authorList>
            <person name="Klenk H.-P."/>
        </authorList>
    </citation>
    <scope>NUCLEOTIDE SEQUENCE [LARGE SCALE GENOMIC DNA]</scope>
    <source>
        <strain evidence="9 10">DSM 13057</strain>
    </source>
</reference>
<evidence type="ECO:0000256" key="2">
    <source>
        <dbReference type="ARBA" id="ARBA00008000"/>
    </source>
</evidence>
<keyword evidence="4" id="KW-0274">FAD</keyword>
<keyword evidence="5" id="KW-0809">Transit peptide</keyword>
<protein>
    <recommendedName>
        <fullName evidence="7">D-lactate dehydrogenase (cytochrome)</fullName>
        <ecNumber evidence="7">1.1.2.4</ecNumber>
    </recommendedName>
</protein>
<dbReference type="EC" id="1.1.2.4" evidence="7"/>
<evidence type="ECO:0000256" key="1">
    <source>
        <dbReference type="ARBA" id="ARBA00001974"/>
    </source>
</evidence>
<evidence type="ECO:0000313" key="9">
    <source>
        <dbReference type="EMBL" id="MBM7470712.1"/>
    </source>
</evidence>
<dbReference type="SUPFAM" id="SSF55103">
    <property type="entry name" value="FAD-linked oxidases, C-terminal domain"/>
    <property type="match status" value="1"/>
</dbReference>
<feature type="domain" description="FAD-binding PCMH-type" evidence="8">
    <location>
        <begin position="41"/>
        <end position="218"/>
    </location>
</feature>
<dbReference type="Gene3D" id="1.10.45.10">
    <property type="entry name" value="Vanillyl-alcohol Oxidase, Chain A, domain 4"/>
    <property type="match status" value="1"/>
</dbReference>
<dbReference type="PANTHER" id="PTHR11748">
    <property type="entry name" value="D-LACTATE DEHYDROGENASE"/>
    <property type="match status" value="1"/>
</dbReference>
<accession>A0ABS2L0X2</accession>
<dbReference type="SUPFAM" id="SSF56176">
    <property type="entry name" value="FAD-binding/transporter-associated domain-like"/>
    <property type="match status" value="1"/>
</dbReference>
<dbReference type="InterPro" id="IPR016171">
    <property type="entry name" value="Vanillyl_alc_oxidase_C-sub2"/>
</dbReference>
<dbReference type="GO" id="GO:0004458">
    <property type="term" value="F:D-lactate dehydrogenase (cytochrome) activity"/>
    <property type="evidence" value="ECO:0007669"/>
    <property type="project" value="UniProtKB-EC"/>
</dbReference>
<dbReference type="Proteomes" id="UP000776164">
    <property type="component" value="Unassembled WGS sequence"/>
</dbReference>
<comment type="similarity">
    <text evidence="2">Belongs to the FAD-binding oxidoreductase/transferase type 4 family.</text>
</comment>
<proteinExistence type="inferred from homology"/>
<comment type="cofactor">
    <cofactor evidence="1">
        <name>FAD</name>
        <dbReference type="ChEBI" id="CHEBI:57692"/>
    </cofactor>
</comment>
<dbReference type="RefSeq" id="WP_205106423.1">
    <property type="nucleotide sequence ID" value="NZ_BAAAHT010000018.1"/>
</dbReference>
<evidence type="ECO:0000256" key="3">
    <source>
        <dbReference type="ARBA" id="ARBA00022630"/>
    </source>
</evidence>
<dbReference type="EMBL" id="JAFBBU010000001">
    <property type="protein sequence ID" value="MBM7470712.1"/>
    <property type="molecule type" value="Genomic_DNA"/>
</dbReference>
<dbReference type="InterPro" id="IPR016169">
    <property type="entry name" value="FAD-bd_PCMH_sub2"/>
</dbReference>
<dbReference type="PROSITE" id="PS51387">
    <property type="entry name" value="FAD_PCMH"/>
    <property type="match status" value="1"/>
</dbReference>
<dbReference type="Gene3D" id="3.30.70.2740">
    <property type="match status" value="1"/>
</dbReference>
<evidence type="ECO:0000256" key="4">
    <source>
        <dbReference type="ARBA" id="ARBA00022827"/>
    </source>
</evidence>
<dbReference type="InterPro" id="IPR036318">
    <property type="entry name" value="FAD-bd_PCMH-like_sf"/>
</dbReference>
<name>A0ABS2L0X2_9MICO</name>
<keyword evidence="10" id="KW-1185">Reference proteome</keyword>
<dbReference type="InterPro" id="IPR016166">
    <property type="entry name" value="FAD-bd_PCMH"/>
</dbReference>
<comment type="caution">
    <text evidence="9">The sequence shown here is derived from an EMBL/GenBank/DDBJ whole genome shotgun (WGS) entry which is preliminary data.</text>
</comment>
<dbReference type="InterPro" id="IPR006094">
    <property type="entry name" value="Oxid_FAD_bind_N"/>
</dbReference>
<gene>
    <name evidence="9" type="ORF">JOE66_000346</name>
</gene>
<evidence type="ECO:0000313" key="10">
    <source>
        <dbReference type="Proteomes" id="UP000776164"/>
    </source>
</evidence>
<dbReference type="Pfam" id="PF02913">
    <property type="entry name" value="FAD-oxidase_C"/>
    <property type="match status" value="1"/>
</dbReference>
<organism evidence="9 10">
    <name type="scientific">Subtercola frigoramans</name>
    <dbReference type="NCBI Taxonomy" id="120298"/>
    <lineage>
        <taxon>Bacteria</taxon>
        <taxon>Bacillati</taxon>
        <taxon>Actinomycetota</taxon>
        <taxon>Actinomycetes</taxon>
        <taxon>Micrococcales</taxon>
        <taxon>Microbacteriaceae</taxon>
        <taxon>Subtercola</taxon>
    </lineage>
</organism>
<keyword evidence="6 9" id="KW-0560">Oxidoreductase</keyword>
<dbReference type="Pfam" id="PF01565">
    <property type="entry name" value="FAD_binding_4"/>
    <property type="match status" value="1"/>
</dbReference>
<dbReference type="Gene3D" id="3.30.465.10">
    <property type="match status" value="1"/>
</dbReference>
<sequence>MTKTTEAEGVVSALRALLPLGAVSTEPTVLQAKSHDRSHHSSATPIAVVTCRSTEDVSAAVAVCALHRVPMVPRGAGTGLEGGANAVAGSVVLDLSPMNRIIAIHDGDFDAVVQAGVMKSELNTALEPHGLFFAAGPGVDASIGGMISTRASGMNAVRYGTIRENVLGLTVVLADGSVIRTGSRTRKSAAGYDLTHLMIGAEGTLGIVTEAIVRVVGVPEASVTLICSFETMSQATGVVYQALKREVPISRVELADTAQIVAINRYCGTTFSELPTLFFEVQGRPAGIAEDGATLRVLAEEAGAIGVRTTTGKAEADEIWRARVDALPAAGALIAGASTWSTDVCVPISRLAECIEATIVDVEASGLLAPIVGHVGDGNFHLAIVLPEGDGDVWAKAVALNDRLIVRALSMDGTSTGEHGIGVGKVHSLELEHGDSLPVMRAIKAALDPHALLSPGSVFPQTGRTTS</sequence>
<evidence type="ECO:0000256" key="6">
    <source>
        <dbReference type="ARBA" id="ARBA00023002"/>
    </source>
</evidence>
<dbReference type="InterPro" id="IPR004113">
    <property type="entry name" value="FAD-bd_oxidored_4_C"/>
</dbReference>
<dbReference type="PANTHER" id="PTHR11748:SF111">
    <property type="entry name" value="D-LACTATE DEHYDROGENASE, MITOCHONDRIAL-RELATED"/>
    <property type="match status" value="1"/>
</dbReference>
<evidence type="ECO:0000259" key="8">
    <source>
        <dbReference type="PROSITE" id="PS51387"/>
    </source>
</evidence>
<keyword evidence="3" id="KW-0285">Flavoprotein</keyword>
<evidence type="ECO:0000256" key="5">
    <source>
        <dbReference type="ARBA" id="ARBA00022946"/>
    </source>
</evidence>
<dbReference type="InterPro" id="IPR016164">
    <property type="entry name" value="FAD-linked_Oxase-like_C"/>
</dbReference>